<evidence type="ECO:0000313" key="2">
    <source>
        <dbReference type="Proteomes" id="UP000037288"/>
    </source>
</evidence>
<proteinExistence type="predicted"/>
<gene>
    <name evidence="1" type="ORF">AC230_19945</name>
</gene>
<dbReference type="STRING" id="1678637.AC230_19945"/>
<dbReference type="EMBL" id="LFXA01000013">
    <property type="protein sequence ID" value="KNB50742.1"/>
    <property type="molecule type" value="Genomic_DNA"/>
</dbReference>
<sequence length="100" mass="9826">MSTDHPRPAPGARSTAADVLAGTDLTGRTALVTGGASGIGLPGTEAVGLDLGDQDCAVARPAATDDMLVGGVKPWATDPAAAARLWELSAGLTGLDAFTP</sequence>
<name>A0A0K9XDP4_9ACTN</name>
<evidence type="ECO:0000313" key="1">
    <source>
        <dbReference type="EMBL" id="KNB50742.1"/>
    </source>
</evidence>
<dbReference type="PATRIC" id="fig|1678637.3.peg.4268"/>
<dbReference type="Proteomes" id="UP000037288">
    <property type="component" value="Unassembled WGS sequence"/>
</dbReference>
<reference evidence="2" key="1">
    <citation type="submission" date="2015-07" db="EMBL/GenBank/DDBJ databases">
        <title>Draft genome sequence of Streptomyces sp. CMAA 1322, a bacterium isolated from Caatinga biome, from dry forest semiarid of Brazil.</title>
        <authorList>
            <person name="Santos S.N."/>
            <person name="Gacesa R."/>
            <person name="Taketani R.G."/>
            <person name="Long P.F."/>
            <person name="Melo I.S."/>
        </authorList>
    </citation>
    <scope>NUCLEOTIDE SEQUENCE [LARGE SCALE GENOMIC DNA]</scope>
    <source>
        <strain evidence="2">CMAA 1322</strain>
    </source>
</reference>
<dbReference type="RefSeq" id="WP_049717645.1">
    <property type="nucleotide sequence ID" value="NZ_LFXA01000013.1"/>
</dbReference>
<protein>
    <submittedName>
        <fullName evidence="1">Uncharacterized protein</fullName>
    </submittedName>
</protein>
<dbReference type="AlphaFoldDB" id="A0A0K9XDP4"/>
<accession>A0A0K9XDP4</accession>
<comment type="caution">
    <text evidence="1">The sequence shown here is derived from an EMBL/GenBank/DDBJ whole genome shotgun (WGS) entry which is preliminary data.</text>
</comment>
<organism evidence="1 2">
    <name type="scientific">Streptomyces caatingaensis</name>
    <dbReference type="NCBI Taxonomy" id="1678637"/>
    <lineage>
        <taxon>Bacteria</taxon>
        <taxon>Bacillati</taxon>
        <taxon>Actinomycetota</taxon>
        <taxon>Actinomycetes</taxon>
        <taxon>Kitasatosporales</taxon>
        <taxon>Streptomycetaceae</taxon>
        <taxon>Streptomyces</taxon>
    </lineage>
</organism>
<keyword evidence="2" id="KW-1185">Reference proteome</keyword>